<gene>
    <name evidence="1" type="ORF">GSBLH_T00000544001</name>
</gene>
<dbReference type="GeneID" id="24917851"/>
<dbReference type="InParanoid" id="D8LWI3"/>
<dbReference type="RefSeq" id="XP_012894220.1">
    <property type="nucleotide sequence ID" value="XM_013038766.1"/>
</dbReference>
<evidence type="ECO:0000313" key="2">
    <source>
        <dbReference type="Proteomes" id="UP000008312"/>
    </source>
</evidence>
<dbReference type="AlphaFoldDB" id="D8LWI3"/>
<protein>
    <submittedName>
        <fullName evidence="1">Uncharacterized protein</fullName>
    </submittedName>
</protein>
<keyword evidence="2" id="KW-1185">Reference proteome</keyword>
<dbReference type="Proteomes" id="UP000008312">
    <property type="component" value="Unassembled WGS sequence"/>
</dbReference>
<evidence type="ECO:0000313" key="1">
    <source>
        <dbReference type="EMBL" id="CBK20172.2"/>
    </source>
</evidence>
<sequence>MESNRHGNLVVLSNRPEEVKLEESDEECSHRVFSCLYHPQFAYHSGDV</sequence>
<reference evidence="1" key="1">
    <citation type="submission" date="2010-02" db="EMBL/GenBank/DDBJ databases">
        <title>Sequencing and annotation of the Blastocystis hominis genome.</title>
        <authorList>
            <person name="Wincker P."/>
        </authorList>
    </citation>
    <scope>NUCLEOTIDE SEQUENCE</scope>
    <source>
        <strain evidence="1">Singapore isolate B</strain>
    </source>
</reference>
<name>D8LWI3_BLAHO</name>
<organism evidence="1">
    <name type="scientific">Blastocystis hominis</name>
    <dbReference type="NCBI Taxonomy" id="12968"/>
    <lineage>
        <taxon>Eukaryota</taxon>
        <taxon>Sar</taxon>
        <taxon>Stramenopiles</taxon>
        <taxon>Bigyra</taxon>
        <taxon>Opalozoa</taxon>
        <taxon>Opalinata</taxon>
        <taxon>Blastocystidae</taxon>
        <taxon>Blastocystis</taxon>
    </lineage>
</organism>
<dbReference type="EMBL" id="FN668638">
    <property type="protein sequence ID" value="CBK20172.2"/>
    <property type="molecule type" value="Genomic_DNA"/>
</dbReference>
<proteinExistence type="predicted"/>
<accession>D8LWI3</accession>